<reference evidence="1 2" key="1">
    <citation type="journal article" date="2010" name="Stand. Genomic Sci.">
        <title>Complete genome sequence of Desulfarculus baarsii type strain (2st14).</title>
        <authorList>
            <person name="Sun H."/>
            <person name="Spring S."/>
            <person name="Lapidus A."/>
            <person name="Davenport K."/>
            <person name="Del Rio T.G."/>
            <person name="Tice H."/>
            <person name="Nolan M."/>
            <person name="Copeland A."/>
            <person name="Cheng J.F."/>
            <person name="Lucas S."/>
            <person name="Tapia R."/>
            <person name="Goodwin L."/>
            <person name="Pitluck S."/>
            <person name="Ivanova N."/>
            <person name="Pagani I."/>
            <person name="Mavromatis K."/>
            <person name="Ovchinnikova G."/>
            <person name="Pati A."/>
            <person name="Chen A."/>
            <person name="Palaniappan K."/>
            <person name="Hauser L."/>
            <person name="Chang Y.J."/>
            <person name="Jeffries C.D."/>
            <person name="Detter J.C."/>
            <person name="Han C."/>
            <person name="Rohde M."/>
            <person name="Brambilla E."/>
            <person name="Goker M."/>
            <person name="Woyke T."/>
            <person name="Bristow J."/>
            <person name="Eisen J.A."/>
            <person name="Markowitz V."/>
            <person name="Hugenholtz P."/>
            <person name="Kyrpides N.C."/>
            <person name="Klenk H.P."/>
            <person name="Land M."/>
        </authorList>
    </citation>
    <scope>NUCLEOTIDE SEQUENCE [LARGE SCALE GENOMIC DNA]</scope>
    <source>
        <strain evidence="2">ATCC 33931 / DSM 2075 / LMG 7858 / VKM B-1802 / 2st14</strain>
    </source>
</reference>
<dbReference type="Proteomes" id="UP000009047">
    <property type="component" value="Chromosome"/>
</dbReference>
<evidence type="ECO:0000313" key="1">
    <source>
        <dbReference type="EMBL" id="ADK84785.1"/>
    </source>
</evidence>
<accession>E1QGU2</accession>
<organism evidence="1 2">
    <name type="scientific">Desulfarculus baarsii (strain ATCC 33931 / DSM 2075 / LMG 7858 / VKM B-1802 / 2st14)</name>
    <dbReference type="NCBI Taxonomy" id="644282"/>
    <lineage>
        <taxon>Bacteria</taxon>
        <taxon>Pseudomonadati</taxon>
        <taxon>Thermodesulfobacteriota</taxon>
        <taxon>Desulfarculia</taxon>
        <taxon>Desulfarculales</taxon>
        <taxon>Desulfarculaceae</taxon>
        <taxon>Desulfarculus</taxon>
    </lineage>
</organism>
<gene>
    <name evidence="1" type="ordered locus">Deba_1417</name>
</gene>
<dbReference type="AlphaFoldDB" id="E1QGU2"/>
<dbReference type="OrthoDB" id="5421502at2"/>
<dbReference type="KEGG" id="dbr:Deba_1417"/>
<proteinExistence type="predicted"/>
<sequence length="106" mass="11991">MPKQPVNQDDYVWVITVTKRFEDVAKDWEESLLGLADDQGNQFVPVTTEREAAQALLYKLPPEPDKMVERQVEAMNKDLVRQQAQEGGFDVYLVDGAGRILGQLEA</sequence>
<dbReference type="HOGENOM" id="CLU_2218822_0_0_7"/>
<keyword evidence="2" id="KW-1185">Reference proteome</keyword>
<name>E1QGU2_DESB2</name>
<protein>
    <submittedName>
        <fullName evidence="1">Uncharacterized protein</fullName>
    </submittedName>
</protein>
<dbReference type="EMBL" id="CP002085">
    <property type="protein sequence ID" value="ADK84785.1"/>
    <property type="molecule type" value="Genomic_DNA"/>
</dbReference>
<evidence type="ECO:0000313" key="2">
    <source>
        <dbReference type="Proteomes" id="UP000009047"/>
    </source>
</evidence>
<dbReference type="RefSeq" id="WP_013258238.1">
    <property type="nucleotide sequence ID" value="NC_014365.1"/>
</dbReference>